<dbReference type="PROSITE" id="PS00028">
    <property type="entry name" value="ZINC_FINGER_C2H2_1"/>
    <property type="match status" value="2"/>
</dbReference>
<feature type="domain" description="C2H2-type" evidence="7">
    <location>
        <begin position="214"/>
        <end position="241"/>
    </location>
</feature>
<dbReference type="Gene3D" id="3.30.160.60">
    <property type="entry name" value="Classic Zinc Finger"/>
    <property type="match status" value="2"/>
</dbReference>
<accession>A0ABR2WXS3</accession>
<dbReference type="PROSITE" id="PS50157">
    <property type="entry name" value="ZINC_FINGER_C2H2_2"/>
    <property type="match status" value="2"/>
</dbReference>
<dbReference type="InterPro" id="IPR013087">
    <property type="entry name" value="Znf_C2H2_type"/>
</dbReference>
<dbReference type="SMART" id="SM00355">
    <property type="entry name" value="ZnF_C2H2"/>
    <property type="match status" value="2"/>
</dbReference>
<proteinExistence type="predicted"/>
<gene>
    <name evidence="8" type="ORF">K7432_004658</name>
</gene>
<dbReference type="InterPro" id="IPR036236">
    <property type="entry name" value="Znf_C2H2_sf"/>
</dbReference>
<evidence type="ECO:0000313" key="9">
    <source>
        <dbReference type="Proteomes" id="UP001479436"/>
    </source>
</evidence>
<evidence type="ECO:0000259" key="7">
    <source>
        <dbReference type="PROSITE" id="PS50157"/>
    </source>
</evidence>
<organism evidence="8 9">
    <name type="scientific">Basidiobolus ranarum</name>
    <dbReference type="NCBI Taxonomy" id="34480"/>
    <lineage>
        <taxon>Eukaryota</taxon>
        <taxon>Fungi</taxon>
        <taxon>Fungi incertae sedis</taxon>
        <taxon>Zoopagomycota</taxon>
        <taxon>Entomophthoromycotina</taxon>
        <taxon>Basidiobolomycetes</taxon>
        <taxon>Basidiobolales</taxon>
        <taxon>Basidiobolaceae</taxon>
        <taxon>Basidiobolus</taxon>
    </lineage>
</organism>
<evidence type="ECO:0000313" key="8">
    <source>
        <dbReference type="EMBL" id="KAK9766335.1"/>
    </source>
</evidence>
<evidence type="ECO:0000256" key="6">
    <source>
        <dbReference type="SAM" id="MobiDB-lite"/>
    </source>
</evidence>
<dbReference type="PANTHER" id="PTHR14003">
    <property type="entry name" value="TRANSCRIPTIONAL REPRESSOR PROTEIN YY"/>
    <property type="match status" value="1"/>
</dbReference>
<dbReference type="PANTHER" id="PTHR14003:SF19">
    <property type="entry name" value="YY2 TRANSCRIPTION FACTOR"/>
    <property type="match status" value="1"/>
</dbReference>
<dbReference type="EMBL" id="JASJQH010000165">
    <property type="protein sequence ID" value="KAK9766335.1"/>
    <property type="molecule type" value="Genomic_DNA"/>
</dbReference>
<keyword evidence="2" id="KW-0677">Repeat</keyword>
<evidence type="ECO:0000256" key="2">
    <source>
        <dbReference type="ARBA" id="ARBA00022737"/>
    </source>
</evidence>
<feature type="region of interest" description="Disordered" evidence="6">
    <location>
        <begin position="146"/>
        <end position="177"/>
    </location>
</feature>
<dbReference type="Pfam" id="PF13912">
    <property type="entry name" value="zf-C2H2_6"/>
    <property type="match status" value="1"/>
</dbReference>
<feature type="domain" description="C2H2-type" evidence="7">
    <location>
        <begin position="242"/>
        <end position="271"/>
    </location>
</feature>
<evidence type="ECO:0000256" key="4">
    <source>
        <dbReference type="ARBA" id="ARBA00022833"/>
    </source>
</evidence>
<feature type="compositionally biased region" description="Polar residues" evidence="6">
    <location>
        <begin position="161"/>
        <end position="177"/>
    </location>
</feature>
<feature type="region of interest" description="Disordered" evidence="6">
    <location>
        <begin position="107"/>
        <end position="128"/>
    </location>
</feature>
<protein>
    <recommendedName>
        <fullName evidence="7">C2H2-type domain-containing protein</fullName>
    </recommendedName>
</protein>
<name>A0ABR2WXS3_9FUNG</name>
<keyword evidence="9" id="KW-1185">Reference proteome</keyword>
<keyword evidence="3 5" id="KW-0863">Zinc-finger</keyword>
<evidence type="ECO:0000256" key="3">
    <source>
        <dbReference type="ARBA" id="ARBA00022771"/>
    </source>
</evidence>
<dbReference type="Proteomes" id="UP001479436">
    <property type="component" value="Unassembled WGS sequence"/>
</dbReference>
<dbReference type="SUPFAM" id="SSF57667">
    <property type="entry name" value="beta-beta-alpha zinc fingers"/>
    <property type="match status" value="1"/>
</dbReference>
<keyword evidence="4" id="KW-0862">Zinc</keyword>
<evidence type="ECO:0000256" key="5">
    <source>
        <dbReference type="PROSITE-ProRule" id="PRU00042"/>
    </source>
</evidence>
<sequence>MNLPRKIIQDNQQAIELSKTHIKSCKEKNSGSCICARYEPSRNPSSNHSLCATDDRYQQTVSLIKTDSQTPVYSITSRNLNMQSSKEDQTGELKHLEYTRNCQSIVAENDSREGSLSEDSEESFSNYDDDSISPFDINFLLNPDPQECSFDDPNGHHGESSQHSINNSPIQSTFSASPETLSTNTAINSLIEFQKLKFVHFQSSLNPPIEEKGYRCTVCRREFQRPSTLRTHMYSHTGEKPFHCSFEGCSKRFSVESNMRRHLRLHYTPNQRARSPRRRKTWVHTFTHHYNG</sequence>
<keyword evidence="1" id="KW-0479">Metal-binding</keyword>
<dbReference type="Pfam" id="PF00096">
    <property type="entry name" value="zf-C2H2"/>
    <property type="match status" value="1"/>
</dbReference>
<evidence type="ECO:0000256" key="1">
    <source>
        <dbReference type="ARBA" id="ARBA00022723"/>
    </source>
</evidence>
<comment type="caution">
    <text evidence="8">The sequence shown here is derived from an EMBL/GenBank/DDBJ whole genome shotgun (WGS) entry which is preliminary data.</text>
</comment>
<feature type="compositionally biased region" description="Acidic residues" evidence="6">
    <location>
        <begin position="116"/>
        <end position="128"/>
    </location>
</feature>
<reference evidence="8 9" key="1">
    <citation type="submission" date="2023-04" db="EMBL/GenBank/DDBJ databases">
        <title>Genome of Basidiobolus ranarum AG-B5.</title>
        <authorList>
            <person name="Stajich J.E."/>
            <person name="Carter-House D."/>
            <person name="Gryganskyi A."/>
        </authorList>
    </citation>
    <scope>NUCLEOTIDE SEQUENCE [LARGE SCALE GENOMIC DNA]</scope>
    <source>
        <strain evidence="8 9">AG-B5</strain>
    </source>
</reference>